<protein>
    <submittedName>
        <fullName evidence="1">Uncharacterized protein</fullName>
    </submittedName>
</protein>
<accession>A0A6S4PWJ5</accession>
<reference evidence="1" key="1">
    <citation type="submission" date="2011-01" db="EMBL/GenBank/DDBJ databases">
        <title>Evolutionary Significance of Chromosomal Super-Integrons in Vibrio vulnificus Strains.</title>
        <authorList>
            <person name="Shu H.Y."/>
            <person name="Wu K.M."/>
            <person name="Liu T.T."/>
            <person name="Liu Y.M."/>
            <person name="Liao T.L."/>
            <person name="Hor L.I."/>
            <person name="Tsai S.F."/>
            <person name="Chen C.Y."/>
        </authorList>
    </citation>
    <scope>NUCLEOTIDE SEQUENCE</scope>
    <source>
        <strain evidence="1">CECT4999</strain>
    </source>
</reference>
<organism evidence="1">
    <name type="scientific">Vibrio vulnificus</name>
    <dbReference type="NCBI Taxonomy" id="672"/>
    <lineage>
        <taxon>Bacteria</taxon>
        <taxon>Pseudomonadati</taxon>
        <taxon>Pseudomonadota</taxon>
        <taxon>Gammaproteobacteria</taxon>
        <taxon>Vibrionales</taxon>
        <taxon>Vibrionaceae</taxon>
        <taxon>Vibrio</taxon>
    </lineage>
</organism>
<dbReference type="InterPro" id="IPR043733">
    <property type="entry name" value="DUF5677"/>
</dbReference>
<evidence type="ECO:0000313" key="1">
    <source>
        <dbReference type="EMBL" id="BBE38670.1"/>
    </source>
</evidence>
<dbReference type="Pfam" id="PF18928">
    <property type="entry name" value="DUF5677"/>
    <property type="match status" value="1"/>
</dbReference>
<proteinExistence type="predicted"/>
<name>A0A6S4PWJ5_VIBVL</name>
<dbReference type="RefSeq" id="WP_088900000.1">
    <property type="nucleotide sequence ID" value="NZ_CP014636.1"/>
</dbReference>
<dbReference type="AlphaFoldDB" id="A0A6S4PWJ5"/>
<dbReference type="EMBL" id="AB609751">
    <property type="protein sequence ID" value="BBE38670.1"/>
    <property type="molecule type" value="Genomic_DNA"/>
</dbReference>
<sequence>MITDELLHKFKERYPDLNREDLDLSSVNSAFELFNENRTKSLFETESHYSAEVTAIKTQILALNSLVTYSLESDTNRILSKGFSARDIHLAAILTNLSNTAQSIYELCLSGFNVQADVLYRTLIERTMQAIVLLNDSEDMQKWLNADDSALSKSAHYEIFAKRERLHKKYEAIERDLLSVNPNSQELRAFRKQKMDEASLSVHGASNPVTVGSFSYWDEDEVKSAIFGSPCRSSQRLLDNVIFELWFFFVLFTRTLSQKHKWKPDYTNDLVLGFELYRYTAHKQFEQFYSHLIET</sequence>